<keyword evidence="1" id="KW-0732">Signal</keyword>
<dbReference type="RefSeq" id="WP_256983348.1">
    <property type="nucleotide sequence ID" value="NZ_MTHB01000197.1"/>
</dbReference>
<dbReference type="AlphaFoldDB" id="A0A226WUW9"/>
<proteinExistence type="predicted"/>
<dbReference type="SUPFAM" id="SSF50370">
    <property type="entry name" value="Ricin B-like lectins"/>
    <property type="match status" value="1"/>
</dbReference>
<accession>A0A226WUW9</accession>
<dbReference type="InterPro" id="IPR024078">
    <property type="entry name" value="LmbE-like_dom_sf"/>
</dbReference>
<evidence type="ECO:0000313" key="2">
    <source>
        <dbReference type="EMBL" id="OXC74985.1"/>
    </source>
</evidence>
<evidence type="ECO:0000256" key="1">
    <source>
        <dbReference type="SAM" id="SignalP"/>
    </source>
</evidence>
<dbReference type="SUPFAM" id="SSF102588">
    <property type="entry name" value="LmbE-like"/>
    <property type="match status" value="1"/>
</dbReference>
<comment type="caution">
    <text evidence="2">The sequence shown here is derived from an EMBL/GenBank/DDBJ whole genome shotgun (WGS) entry which is preliminary data.</text>
</comment>
<dbReference type="SUPFAM" id="SSF69318">
    <property type="entry name" value="Integrin alpha N-terminal domain"/>
    <property type="match status" value="1"/>
</dbReference>
<dbReference type="Proteomes" id="UP000214720">
    <property type="component" value="Unassembled WGS sequence"/>
</dbReference>
<reference evidence="3" key="1">
    <citation type="submission" date="2017-01" db="EMBL/GenBank/DDBJ databases">
        <title>Genome Analysis of Deinococcus marmoris KOPRI26562.</title>
        <authorList>
            <person name="Kim J.H."/>
            <person name="Oh H.-M."/>
        </authorList>
    </citation>
    <scope>NUCLEOTIDE SEQUENCE [LARGE SCALE GENOMIC DNA]</scope>
    <source>
        <strain evidence="3">PAMC 26633</strain>
    </source>
</reference>
<dbReference type="InterPro" id="IPR028994">
    <property type="entry name" value="Integrin_alpha_N"/>
</dbReference>
<organism evidence="2 3">
    <name type="scientific">Caballeronia sordidicola</name>
    <name type="common">Burkholderia sordidicola</name>
    <dbReference type="NCBI Taxonomy" id="196367"/>
    <lineage>
        <taxon>Bacteria</taxon>
        <taxon>Pseudomonadati</taxon>
        <taxon>Pseudomonadota</taxon>
        <taxon>Betaproteobacteria</taxon>
        <taxon>Burkholderiales</taxon>
        <taxon>Burkholderiaceae</taxon>
        <taxon>Caballeronia</taxon>
    </lineage>
</organism>
<feature type="chain" id="PRO_5012262919" evidence="1">
    <location>
        <begin position="33"/>
        <end position="816"/>
    </location>
</feature>
<gene>
    <name evidence="2" type="ORF">BSU04_29135</name>
</gene>
<sequence length="816" mass="88094">MRTCRWIRASAAALLLLIMGIGALLAPLNARAADCHAGTLVTVVAHLDDDLLFVNPGISDKLQAGWCVTTVHLIGGANGANFDYVKLREKGTRLAYARMAGVTDDWIESTVMFGGKPVHRMVLKKQPRVTLLELRMPGGAVRGGKVPLGLMWDQGETITTYPINNDGSNATHYDRAETVATLKQILAPATEIYALNPDTVPFIEHPDHIYSARITRVVAQSLNRNIPIGYHVTYPTGGMPKNLSAGETQMKRDDVASYFAIDGDDNGEHVFGEYQWDGNWVARRYWTESSSSAAGLEFRPRSSNLVNEYSSQCLTSTGMNGKPTLAGCSGAKTQDWHWQPVPAMPGTKNNSQLVDESTQQCVAERGGELIEEPCNQDEAAQKWTPWDFGLVYTPLGHCLAGHNGALSAGHCSSLTAESRWAPTPHSQWTDLRQDAALYGNVRGTVDGEKPISTVYVQRRRDGPGFNVWVAGFSRLPTAAPWYLNAVPFNPHAGTPTCAGDTLCFDSVRFLLGDFEGTGRDDLMVIAPRNGGTAFWLMRSTGTRFDAPRLWYQTSSALTPASAQQYVAGDFDGSGRAGVMIAQKRSDATLDLWVIASEGLTGHAPALWMKASGLGANARFLPAHVAGSPHTGLIAIETVNSAMAVTQLASSGGAFAGRLRGTTYAEFAPAFAKVVAGDVDGDGVDDLVVLQPRGDGPDINVWRIKGGAIFGDPVKVGTIHESSYADAVPALVRRSRGETLMLFKRANAKLGGFYFTGGAPSLIGYDLDTSFKMGPAHIWGDLPGLFSEALWINTLSNERDFPVPRLRRKPQFGIKVP</sequence>
<dbReference type="Gene3D" id="2.80.10.50">
    <property type="match status" value="1"/>
</dbReference>
<dbReference type="Gene3D" id="2.40.128.340">
    <property type="match status" value="1"/>
</dbReference>
<dbReference type="Gene3D" id="3.40.50.10320">
    <property type="entry name" value="LmbE-like"/>
    <property type="match status" value="1"/>
</dbReference>
<evidence type="ECO:0000313" key="3">
    <source>
        <dbReference type="Proteomes" id="UP000214720"/>
    </source>
</evidence>
<name>A0A226WUW9_CABSO</name>
<protein>
    <submittedName>
        <fullName evidence="2">Uncharacterized protein</fullName>
    </submittedName>
</protein>
<dbReference type="EMBL" id="MTHB01000197">
    <property type="protein sequence ID" value="OXC74985.1"/>
    <property type="molecule type" value="Genomic_DNA"/>
</dbReference>
<feature type="signal peptide" evidence="1">
    <location>
        <begin position="1"/>
        <end position="32"/>
    </location>
</feature>
<dbReference type="PROSITE" id="PS50231">
    <property type="entry name" value="RICIN_B_LECTIN"/>
    <property type="match status" value="1"/>
</dbReference>
<dbReference type="InterPro" id="IPR035992">
    <property type="entry name" value="Ricin_B-like_lectins"/>
</dbReference>